<dbReference type="InParanoid" id="A0A5C7EY89"/>
<dbReference type="AlphaFoldDB" id="A0A5C7EY89"/>
<gene>
    <name evidence="3" type="ORF">FR698_06895</name>
</gene>
<organism evidence="3 4">
    <name type="scientific">Pelomicrobium methylotrophicum</name>
    <dbReference type="NCBI Taxonomy" id="2602750"/>
    <lineage>
        <taxon>Bacteria</taxon>
        <taxon>Pseudomonadati</taxon>
        <taxon>Pseudomonadota</taxon>
        <taxon>Hydrogenophilia</taxon>
        <taxon>Hydrogenophilia incertae sedis</taxon>
        <taxon>Pelomicrobium</taxon>
    </lineage>
</organism>
<dbReference type="GO" id="GO:0046872">
    <property type="term" value="F:metal ion binding"/>
    <property type="evidence" value="ECO:0007669"/>
    <property type="project" value="UniProtKB-KW"/>
</dbReference>
<keyword evidence="1" id="KW-0479">Metal-binding</keyword>
<comment type="caution">
    <text evidence="3">The sequence shown here is derived from an EMBL/GenBank/DDBJ whole genome shotgun (WGS) entry which is preliminary data.</text>
</comment>
<dbReference type="FunFam" id="3.30.70.100:FF:000001">
    <property type="entry name" value="ATPase copper transporting beta"/>
    <property type="match status" value="1"/>
</dbReference>
<dbReference type="OrthoDB" id="5513217at2"/>
<proteinExistence type="predicted"/>
<dbReference type="EMBL" id="VPFL01000007">
    <property type="protein sequence ID" value="TXF12253.1"/>
    <property type="molecule type" value="Genomic_DNA"/>
</dbReference>
<keyword evidence="4" id="KW-1185">Reference proteome</keyword>
<dbReference type="Proteomes" id="UP000321201">
    <property type="component" value="Unassembled WGS sequence"/>
</dbReference>
<sequence>MGGEMQRLRALVFVGMMLLAPLAVWGAPHKVVEIEVQGMACQFCVYRVKKSLSQAPGVTQVEVSLEAQKARIALKPGREPDLALYEKLIRDAGFSPGRAQVFTEGK</sequence>
<evidence type="ECO:0000256" key="1">
    <source>
        <dbReference type="ARBA" id="ARBA00022723"/>
    </source>
</evidence>
<evidence type="ECO:0000259" key="2">
    <source>
        <dbReference type="PROSITE" id="PS50846"/>
    </source>
</evidence>
<dbReference type="Pfam" id="PF00403">
    <property type="entry name" value="HMA"/>
    <property type="match status" value="1"/>
</dbReference>
<accession>A0A5C7EY89</accession>
<dbReference type="SUPFAM" id="SSF55008">
    <property type="entry name" value="HMA, heavy metal-associated domain"/>
    <property type="match status" value="1"/>
</dbReference>
<evidence type="ECO:0000313" key="3">
    <source>
        <dbReference type="EMBL" id="TXF12253.1"/>
    </source>
</evidence>
<dbReference type="InterPro" id="IPR036163">
    <property type="entry name" value="HMA_dom_sf"/>
</dbReference>
<dbReference type="CDD" id="cd00371">
    <property type="entry name" value="HMA"/>
    <property type="match status" value="1"/>
</dbReference>
<name>A0A5C7EY89_9PROT</name>
<protein>
    <submittedName>
        <fullName evidence="3">Heavy-metal-associated domain-containing protein</fullName>
    </submittedName>
</protein>
<feature type="domain" description="HMA" evidence="2">
    <location>
        <begin position="30"/>
        <end position="97"/>
    </location>
</feature>
<dbReference type="PROSITE" id="PS50846">
    <property type="entry name" value="HMA_2"/>
    <property type="match status" value="1"/>
</dbReference>
<reference evidence="3 4" key="1">
    <citation type="submission" date="2019-08" db="EMBL/GenBank/DDBJ databases">
        <title>Pelomicrobium methylotrophicum gen. nov., sp. nov. a moderately thermophilic, facultatively anaerobic, lithoautotrophic and methylotrophic bacterium isolated from a terrestrial mud volcano.</title>
        <authorList>
            <person name="Slobodkina G.B."/>
            <person name="Merkel A.Y."/>
            <person name="Slobodkin A.I."/>
        </authorList>
    </citation>
    <scope>NUCLEOTIDE SEQUENCE [LARGE SCALE GENOMIC DNA]</scope>
    <source>
        <strain evidence="3 4">SM250</strain>
    </source>
</reference>
<evidence type="ECO:0000313" key="4">
    <source>
        <dbReference type="Proteomes" id="UP000321201"/>
    </source>
</evidence>
<dbReference type="Gene3D" id="3.30.70.100">
    <property type="match status" value="1"/>
</dbReference>
<dbReference type="InterPro" id="IPR006121">
    <property type="entry name" value="HMA_dom"/>
</dbReference>